<dbReference type="AlphaFoldDB" id="A0A6A5VEK8"/>
<evidence type="ECO:0008006" key="3">
    <source>
        <dbReference type="Google" id="ProtNLM"/>
    </source>
</evidence>
<proteinExistence type="predicted"/>
<protein>
    <recommendedName>
        <fullName evidence="3">Glycoside hydrolase</fullName>
    </recommendedName>
</protein>
<gene>
    <name evidence="1" type="ORF">BU23DRAFT_637981</name>
</gene>
<sequence>MKQLVVDGKTFLMLGGELQNSSMSSAEFMSEVWPTMAATNVNTLLGCVPWEMIEPEEGAREHGLHLILLWFGSWKNGRSTYVPSWIKTNPERFPRAEIRKAGGVVEIADVLSSFHEQKNEADVKAFEKLLSHVKEIYEGHNTVLMVQVENEVGLLFDSRDGSAAANEQFAKHVPEELLKFLAEDYDNLNEDLRANLKTFVAQSKPQSGTWEEVFGKGPKTDELFMAYHYALFVNRVAAAGKKAYQLTLYTNVWQNYAGDDSDNDFPIVVGGGGMPGDYPSGGAIRGYLCLSNKAQFNKRRNLFGL</sequence>
<dbReference type="EMBL" id="ML976675">
    <property type="protein sequence ID" value="KAF1974402.1"/>
    <property type="molecule type" value="Genomic_DNA"/>
</dbReference>
<organism evidence="1 2">
    <name type="scientific">Bimuria novae-zelandiae CBS 107.79</name>
    <dbReference type="NCBI Taxonomy" id="1447943"/>
    <lineage>
        <taxon>Eukaryota</taxon>
        <taxon>Fungi</taxon>
        <taxon>Dikarya</taxon>
        <taxon>Ascomycota</taxon>
        <taxon>Pezizomycotina</taxon>
        <taxon>Dothideomycetes</taxon>
        <taxon>Pleosporomycetidae</taxon>
        <taxon>Pleosporales</taxon>
        <taxon>Massarineae</taxon>
        <taxon>Didymosphaeriaceae</taxon>
        <taxon>Bimuria</taxon>
    </lineage>
</organism>
<dbReference type="SUPFAM" id="SSF51445">
    <property type="entry name" value="(Trans)glycosidases"/>
    <property type="match status" value="1"/>
</dbReference>
<name>A0A6A5VEK8_9PLEO</name>
<evidence type="ECO:0000313" key="1">
    <source>
        <dbReference type="EMBL" id="KAF1974402.1"/>
    </source>
</evidence>
<accession>A0A6A5VEK8</accession>
<dbReference type="Gene3D" id="3.20.20.80">
    <property type="entry name" value="Glycosidases"/>
    <property type="match status" value="1"/>
</dbReference>
<dbReference type="Proteomes" id="UP000800036">
    <property type="component" value="Unassembled WGS sequence"/>
</dbReference>
<reference evidence="1" key="1">
    <citation type="journal article" date="2020" name="Stud. Mycol.">
        <title>101 Dothideomycetes genomes: a test case for predicting lifestyles and emergence of pathogens.</title>
        <authorList>
            <person name="Haridas S."/>
            <person name="Albert R."/>
            <person name="Binder M."/>
            <person name="Bloem J."/>
            <person name="Labutti K."/>
            <person name="Salamov A."/>
            <person name="Andreopoulos B."/>
            <person name="Baker S."/>
            <person name="Barry K."/>
            <person name="Bills G."/>
            <person name="Bluhm B."/>
            <person name="Cannon C."/>
            <person name="Castanera R."/>
            <person name="Culley D."/>
            <person name="Daum C."/>
            <person name="Ezra D."/>
            <person name="Gonzalez J."/>
            <person name="Henrissat B."/>
            <person name="Kuo A."/>
            <person name="Liang C."/>
            <person name="Lipzen A."/>
            <person name="Lutzoni F."/>
            <person name="Magnuson J."/>
            <person name="Mondo S."/>
            <person name="Nolan M."/>
            <person name="Ohm R."/>
            <person name="Pangilinan J."/>
            <person name="Park H.-J."/>
            <person name="Ramirez L."/>
            <person name="Alfaro M."/>
            <person name="Sun H."/>
            <person name="Tritt A."/>
            <person name="Yoshinaga Y."/>
            <person name="Zwiers L.-H."/>
            <person name="Turgeon B."/>
            <person name="Goodwin S."/>
            <person name="Spatafora J."/>
            <person name="Crous P."/>
            <person name="Grigoriev I."/>
        </authorList>
    </citation>
    <scope>NUCLEOTIDE SEQUENCE</scope>
    <source>
        <strain evidence="1">CBS 107.79</strain>
    </source>
</reference>
<keyword evidence="2" id="KW-1185">Reference proteome</keyword>
<dbReference type="OrthoDB" id="1657402at2759"/>
<evidence type="ECO:0000313" key="2">
    <source>
        <dbReference type="Proteomes" id="UP000800036"/>
    </source>
</evidence>
<dbReference type="InterPro" id="IPR017853">
    <property type="entry name" value="GH"/>
</dbReference>